<proteinExistence type="predicted"/>
<dbReference type="RefSeq" id="WP_284359863.1">
    <property type="nucleotide sequence ID" value="NZ_BPFZ01000006.1"/>
</dbReference>
<evidence type="ECO:0000256" key="1">
    <source>
        <dbReference type="SAM" id="MobiDB-lite"/>
    </source>
</evidence>
<feature type="compositionally biased region" description="Low complexity" evidence="1">
    <location>
        <begin position="64"/>
        <end position="101"/>
    </location>
</feature>
<organism evidence="2 3">
    <name type="scientific">Candidatus Phycosocius spiralis</name>
    <dbReference type="NCBI Taxonomy" id="2815099"/>
    <lineage>
        <taxon>Bacteria</taxon>
        <taxon>Pseudomonadati</taxon>
        <taxon>Pseudomonadota</taxon>
        <taxon>Alphaproteobacteria</taxon>
        <taxon>Caulobacterales</taxon>
        <taxon>Caulobacterales incertae sedis</taxon>
        <taxon>Candidatus Phycosocius</taxon>
    </lineage>
</organism>
<protein>
    <submittedName>
        <fullName evidence="2">Uncharacterized protein</fullName>
    </submittedName>
</protein>
<dbReference type="Proteomes" id="UP001161064">
    <property type="component" value="Unassembled WGS sequence"/>
</dbReference>
<keyword evidence="3" id="KW-1185">Reference proteome</keyword>
<reference evidence="2" key="1">
    <citation type="submission" date="2021-05" db="EMBL/GenBank/DDBJ databases">
        <authorList>
            <person name="Tanabe Y."/>
        </authorList>
    </citation>
    <scope>NUCLEOTIDE SEQUENCE</scope>
    <source>
        <strain evidence="2">BOTRYCO-1</strain>
    </source>
</reference>
<evidence type="ECO:0000313" key="2">
    <source>
        <dbReference type="EMBL" id="GIU67104.1"/>
    </source>
</evidence>
<comment type="caution">
    <text evidence="2">The sequence shown here is derived from an EMBL/GenBank/DDBJ whole genome shotgun (WGS) entry which is preliminary data.</text>
</comment>
<dbReference type="EMBL" id="BPFZ01000006">
    <property type="protein sequence ID" value="GIU67104.1"/>
    <property type="molecule type" value="Genomic_DNA"/>
</dbReference>
<name>A0ABQ4PWS3_9PROT</name>
<accession>A0ABQ4PWS3</accession>
<gene>
    <name evidence="2" type="ORF">PsB1_1258</name>
</gene>
<reference evidence="2" key="2">
    <citation type="journal article" date="2023" name="ISME Commun">
        <title>Characterization of a bloom-associated alphaproteobacterial lineage, 'Candidatus Phycosocius': insights into freshwater algal-bacterial interactions.</title>
        <authorList>
            <person name="Tanabe Y."/>
            <person name="Yamaguchi H."/>
            <person name="Yoshida M."/>
            <person name="Kai A."/>
            <person name="Okazaki Y."/>
        </authorList>
    </citation>
    <scope>NUCLEOTIDE SEQUENCE</scope>
    <source>
        <strain evidence="2">BOTRYCO-1</strain>
    </source>
</reference>
<feature type="region of interest" description="Disordered" evidence="1">
    <location>
        <begin position="51"/>
        <end position="101"/>
    </location>
</feature>
<evidence type="ECO:0000313" key="3">
    <source>
        <dbReference type="Proteomes" id="UP001161064"/>
    </source>
</evidence>
<sequence length="128" mass="13544">MRTLTVEELEFVSGGDRPWNPYTDFKAPIQSTDYWRYEQLINMALREAGLDYNGNPINGGNSDGGNPSIGSSYSPPSSGSNVGVTVGNNGVQVQGSTTTSGGATITGTITVPYDLGPPEVKVEIKIPF</sequence>